<feature type="transmembrane region" description="Helical" evidence="17">
    <location>
        <begin position="271"/>
        <end position="296"/>
    </location>
</feature>
<dbReference type="GO" id="GO:0016024">
    <property type="term" value="P:CDP-diacylglycerol biosynthetic process"/>
    <property type="evidence" value="ECO:0007669"/>
    <property type="project" value="UniProtKB-UniPathway"/>
</dbReference>
<comment type="pathway">
    <text evidence="4">Lipid metabolism.</text>
</comment>
<feature type="transmembrane region" description="Helical" evidence="17">
    <location>
        <begin position="125"/>
        <end position="158"/>
    </location>
</feature>
<dbReference type="GO" id="GO:0016020">
    <property type="term" value="C:membrane"/>
    <property type="evidence" value="ECO:0007669"/>
    <property type="project" value="UniProtKB-SubCell"/>
</dbReference>
<dbReference type="Pfam" id="PF01148">
    <property type="entry name" value="CTP_transf_1"/>
    <property type="match status" value="1"/>
</dbReference>
<name>M2Y1A2_GALSU</name>
<evidence type="ECO:0000256" key="2">
    <source>
        <dbReference type="ARBA" id="ARBA00004141"/>
    </source>
</evidence>
<evidence type="ECO:0000256" key="13">
    <source>
        <dbReference type="ARBA" id="ARBA00023136"/>
    </source>
</evidence>
<evidence type="ECO:0000256" key="6">
    <source>
        <dbReference type="ARBA" id="ARBA00012487"/>
    </source>
</evidence>
<evidence type="ECO:0000256" key="10">
    <source>
        <dbReference type="ARBA" id="ARBA00022695"/>
    </source>
</evidence>
<dbReference type="OrthoDB" id="10260889at2759"/>
<evidence type="ECO:0000256" key="4">
    <source>
        <dbReference type="ARBA" id="ARBA00005189"/>
    </source>
</evidence>
<dbReference type="eggNOG" id="KOG1440">
    <property type="taxonomic scope" value="Eukaryota"/>
</dbReference>
<feature type="transmembrane region" description="Helical" evidence="17">
    <location>
        <begin position="196"/>
        <end position="211"/>
    </location>
</feature>
<feature type="transmembrane region" description="Helical" evidence="17">
    <location>
        <begin position="391"/>
        <end position="410"/>
    </location>
</feature>
<evidence type="ECO:0000313" key="19">
    <source>
        <dbReference type="Proteomes" id="UP000030680"/>
    </source>
</evidence>
<keyword evidence="11 17" id="KW-1133">Transmembrane helix</keyword>
<keyword evidence="9 16" id="KW-0812">Transmembrane</keyword>
<dbReference type="InterPro" id="IPR000374">
    <property type="entry name" value="PC_trans"/>
</dbReference>
<dbReference type="AlphaFoldDB" id="M2Y1A2"/>
<evidence type="ECO:0000256" key="5">
    <source>
        <dbReference type="ARBA" id="ARBA00010185"/>
    </source>
</evidence>
<evidence type="ECO:0000256" key="14">
    <source>
        <dbReference type="ARBA" id="ARBA00023209"/>
    </source>
</evidence>
<accession>M2Y1A2</accession>
<dbReference type="Proteomes" id="UP000030680">
    <property type="component" value="Unassembled WGS sequence"/>
</dbReference>
<gene>
    <name evidence="18" type="ORF">Gasu_30330</name>
</gene>
<protein>
    <recommendedName>
        <fullName evidence="6 16">Phosphatidate cytidylyltransferase</fullName>
        <ecNumber evidence="6 16">2.7.7.41</ecNumber>
    </recommendedName>
</protein>
<dbReference type="Gramene" id="EME29594">
    <property type="protein sequence ID" value="EME29594"/>
    <property type="gene ID" value="Gasu_30330"/>
</dbReference>
<keyword evidence="12" id="KW-0443">Lipid metabolism</keyword>
<comment type="pathway">
    <text evidence="3 16">Phospholipid metabolism; CDP-diacylglycerol biosynthesis; CDP-diacylglycerol from sn-glycerol 3-phosphate: step 3/3.</text>
</comment>
<evidence type="ECO:0000256" key="8">
    <source>
        <dbReference type="ARBA" id="ARBA00022679"/>
    </source>
</evidence>
<keyword evidence="10 16" id="KW-0548">Nucleotidyltransferase</keyword>
<feature type="transmembrane region" description="Helical" evidence="17">
    <location>
        <begin position="218"/>
        <end position="239"/>
    </location>
</feature>
<evidence type="ECO:0000256" key="17">
    <source>
        <dbReference type="SAM" id="Phobius"/>
    </source>
</evidence>
<reference evidence="19" key="1">
    <citation type="journal article" date="2013" name="Science">
        <title>Gene transfer from bacteria and archaea facilitated evolution of an extremophilic eukaryote.</title>
        <authorList>
            <person name="Schonknecht G."/>
            <person name="Chen W.H."/>
            <person name="Ternes C.M."/>
            <person name="Barbier G.G."/>
            <person name="Shrestha R.P."/>
            <person name="Stanke M."/>
            <person name="Brautigam A."/>
            <person name="Baker B.J."/>
            <person name="Banfield J.F."/>
            <person name="Garavito R.M."/>
            <person name="Carr K."/>
            <person name="Wilkerson C."/>
            <person name="Rensing S.A."/>
            <person name="Gagneul D."/>
            <person name="Dickenson N.E."/>
            <person name="Oesterhelt C."/>
            <person name="Lercher M.J."/>
            <person name="Weber A.P."/>
        </authorList>
    </citation>
    <scope>NUCLEOTIDE SEQUENCE [LARGE SCALE GENOMIC DNA]</scope>
    <source>
        <strain evidence="19">074W</strain>
    </source>
</reference>
<evidence type="ECO:0000256" key="7">
    <source>
        <dbReference type="ARBA" id="ARBA00022516"/>
    </source>
</evidence>
<dbReference type="OMA" id="FRMAQFK"/>
<comment type="catalytic activity">
    <reaction evidence="1 16">
        <text>a 1,2-diacyl-sn-glycero-3-phosphate + CTP + H(+) = a CDP-1,2-diacyl-sn-glycerol + diphosphate</text>
        <dbReference type="Rhea" id="RHEA:16229"/>
        <dbReference type="ChEBI" id="CHEBI:15378"/>
        <dbReference type="ChEBI" id="CHEBI:33019"/>
        <dbReference type="ChEBI" id="CHEBI:37563"/>
        <dbReference type="ChEBI" id="CHEBI:58332"/>
        <dbReference type="ChEBI" id="CHEBI:58608"/>
        <dbReference type="EC" id="2.7.7.41"/>
    </reaction>
</comment>
<organism evidence="18 19">
    <name type="scientific">Galdieria sulphuraria</name>
    <name type="common">Red alga</name>
    <dbReference type="NCBI Taxonomy" id="130081"/>
    <lineage>
        <taxon>Eukaryota</taxon>
        <taxon>Rhodophyta</taxon>
        <taxon>Bangiophyceae</taxon>
        <taxon>Galdieriales</taxon>
        <taxon>Galdieriaceae</taxon>
        <taxon>Galdieria</taxon>
    </lineage>
</organism>
<dbReference type="PANTHER" id="PTHR47101">
    <property type="entry name" value="PHOSPHATIDATE CYTIDYLYLTRANSFERASE 5, CHLOROPLASTIC"/>
    <property type="match status" value="1"/>
</dbReference>
<evidence type="ECO:0000313" key="18">
    <source>
        <dbReference type="EMBL" id="EME29594.1"/>
    </source>
</evidence>
<feature type="transmembrane region" description="Helical" evidence="17">
    <location>
        <begin position="317"/>
        <end position="340"/>
    </location>
</feature>
<keyword evidence="15" id="KW-1208">Phospholipid metabolism</keyword>
<dbReference type="KEGG" id="gsl:Gasu_30330"/>
<dbReference type="EMBL" id="KB454507">
    <property type="protein sequence ID" value="EME29594.1"/>
    <property type="molecule type" value="Genomic_DNA"/>
</dbReference>
<comment type="similarity">
    <text evidence="5 16">Belongs to the CDS family.</text>
</comment>
<keyword evidence="8 16" id="KW-0808">Transferase</keyword>
<dbReference type="UniPathway" id="UPA00557">
    <property type="reaction ID" value="UER00614"/>
</dbReference>
<keyword evidence="13 17" id="KW-0472">Membrane</keyword>
<sequence>MTRNSLCSCFLGNVYSNKTSQRSREKATLRKQVSYLGGNPKSFDNQRNVVPGAKRLSRLTWIRFSDGFTPFCESVTCSSCENLPKDKDHPEKSITEQKWFKSVNASFLSFRKNTPVFQKLKQRLVAGFSLGFLAIVSIFAGNGIFTLALTLICVLGQLEYYRMARAKGHLPAHRAGIFVGILQNIVAYTFPTFADTVFPIGGTLICCYLLFRKRQATIADISTSFMGLFYAGYLPSYWIRLHALRNMLGLGSLNRVFRFLHSFSFLGWKPLFSLGSCLTFWTWLSIVGADVGAYFIGKLFGRTKFIEISPKKTVEGALGGFLGSTCISLLAAYLLCFPFWYITGAVYGIMIGVVGLLGDLTASLFKRDAGFKDSGNIIPGHGGILDRTDSYVFTAPLVYYFVTVLIPIIVRFF</sequence>
<comment type="subcellular location">
    <subcellularLocation>
        <location evidence="2">Membrane</location>
        <topology evidence="2">Multi-pass membrane protein</topology>
    </subcellularLocation>
</comment>
<dbReference type="RefSeq" id="XP_005706114.1">
    <property type="nucleotide sequence ID" value="XM_005706057.1"/>
</dbReference>
<dbReference type="PANTHER" id="PTHR47101:SF1">
    <property type="entry name" value="PHOSPHATIDATE CYTIDYLYLTRANSFERASE 4, CHLOROPLASTIC"/>
    <property type="match status" value="1"/>
</dbReference>
<evidence type="ECO:0000256" key="12">
    <source>
        <dbReference type="ARBA" id="ARBA00023098"/>
    </source>
</evidence>
<dbReference type="GO" id="GO:0004605">
    <property type="term" value="F:phosphatidate cytidylyltransferase activity"/>
    <property type="evidence" value="ECO:0007669"/>
    <property type="project" value="UniProtKB-EC"/>
</dbReference>
<dbReference type="PROSITE" id="PS01315">
    <property type="entry name" value="CDS"/>
    <property type="match status" value="1"/>
</dbReference>
<proteinExistence type="inferred from homology"/>
<dbReference type="EC" id="2.7.7.41" evidence="6 16"/>
<evidence type="ECO:0000256" key="1">
    <source>
        <dbReference type="ARBA" id="ARBA00001698"/>
    </source>
</evidence>
<keyword evidence="19" id="KW-1185">Reference proteome</keyword>
<evidence type="ECO:0000256" key="16">
    <source>
        <dbReference type="RuleBase" id="RU003938"/>
    </source>
</evidence>
<dbReference type="GeneID" id="17088378"/>
<keyword evidence="14" id="KW-0594">Phospholipid biosynthesis</keyword>
<evidence type="ECO:0000256" key="15">
    <source>
        <dbReference type="ARBA" id="ARBA00023264"/>
    </source>
</evidence>
<evidence type="ECO:0000256" key="9">
    <source>
        <dbReference type="ARBA" id="ARBA00022692"/>
    </source>
</evidence>
<dbReference type="STRING" id="130081.M2Y1A2"/>
<keyword evidence="7" id="KW-0444">Lipid biosynthesis</keyword>
<evidence type="ECO:0000256" key="11">
    <source>
        <dbReference type="ARBA" id="ARBA00022989"/>
    </source>
</evidence>
<evidence type="ECO:0000256" key="3">
    <source>
        <dbReference type="ARBA" id="ARBA00005119"/>
    </source>
</evidence>
<feature type="transmembrane region" description="Helical" evidence="17">
    <location>
        <begin position="346"/>
        <end position="365"/>
    </location>
</feature>